<evidence type="ECO:0000313" key="1">
    <source>
        <dbReference type="EMBL" id="CAG5017447.1"/>
    </source>
</evidence>
<reference evidence="1" key="1">
    <citation type="submission" date="2021-04" db="EMBL/GenBank/DDBJ databases">
        <authorList>
            <person name="Rodrigo-Torres L."/>
            <person name="Arahal R. D."/>
            <person name="Lucena T."/>
        </authorList>
    </citation>
    <scope>NUCLEOTIDE SEQUENCE</scope>
    <source>
        <strain evidence="1">CECT 9275</strain>
    </source>
</reference>
<dbReference type="EMBL" id="CAJRAF010000004">
    <property type="protein sequence ID" value="CAG5017447.1"/>
    <property type="molecule type" value="Genomic_DNA"/>
</dbReference>
<evidence type="ECO:0000313" key="2">
    <source>
        <dbReference type="Proteomes" id="UP000680038"/>
    </source>
</evidence>
<name>A0A916JIG5_9BACT</name>
<organism evidence="1 2">
    <name type="scientific">Dyadobacter helix</name>
    <dbReference type="NCBI Taxonomy" id="2822344"/>
    <lineage>
        <taxon>Bacteria</taxon>
        <taxon>Pseudomonadati</taxon>
        <taxon>Bacteroidota</taxon>
        <taxon>Cytophagia</taxon>
        <taxon>Cytophagales</taxon>
        <taxon>Spirosomataceae</taxon>
        <taxon>Dyadobacter</taxon>
    </lineage>
</organism>
<sequence length="63" mass="7376">MLNGYSGLAPEYRKTERPAFPLELQTPTVSLDSGLRNQVLSVFHFFREFYHILYLHFSQNVSL</sequence>
<keyword evidence="2" id="KW-1185">Reference proteome</keyword>
<dbReference type="Proteomes" id="UP000680038">
    <property type="component" value="Unassembled WGS sequence"/>
</dbReference>
<protein>
    <submittedName>
        <fullName evidence="1">Uncharacterized protein</fullName>
    </submittedName>
</protein>
<comment type="caution">
    <text evidence="1">The sequence shown here is derived from an EMBL/GenBank/DDBJ whole genome shotgun (WGS) entry which is preliminary data.</text>
</comment>
<accession>A0A916JIG5</accession>
<proteinExistence type="predicted"/>
<dbReference type="AlphaFoldDB" id="A0A916JIG5"/>
<gene>
    <name evidence="1" type="ORF">DYBT9275_05773</name>
</gene>